<name>A0A975MMK3_9GAMM</name>
<dbReference type="RefSeq" id="WP_215581480.1">
    <property type="nucleotide sequence ID" value="NZ_CP073754.1"/>
</dbReference>
<keyword evidence="2" id="KW-1185">Reference proteome</keyword>
<proteinExistence type="predicted"/>
<dbReference type="KEGG" id="mpad:KEF85_13695"/>
<accession>A0A975MMK3</accession>
<dbReference type="AlphaFoldDB" id="A0A975MMK3"/>
<protein>
    <submittedName>
        <fullName evidence="1">Uncharacterized protein</fullName>
    </submittedName>
</protein>
<organism evidence="1 2">
    <name type="scientific">Methylomonas paludis</name>
    <dbReference type="NCBI Taxonomy" id="1173101"/>
    <lineage>
        <taxon>Bacteria</taxon>
        <taxon>Pseudomonadati</taxon>
        <taxon>Pseudomonadota</taxon>
        <taxon>Gammaproteobacteria</taxon>
        <taxon>Methylococcales</taxon>
        <taxon>Methylococcaceae</taxon>
        <taxon>Methylomonas</taxon>
    </lineage>
</organism>
<gene>
    <name evidence="1" type="ORF">KEF85_13695</name>
</gene>
<evidence type="ECO:0000313" key="2">
    <source>
        <dbReference type="Proteomes" id="UP000676649"/>
    </source>
</evidence>
<reference evidence="1" key="1">
    <citation type="submission" date="2021-04" db="EMBL/GenBank/DDBJ databases">
        <title>Draft genome sequence data of methanotrophic Methylovulum sp. strain S1L and Methylomonas sp. strain S2AM isolated from boreal lake water columns.</title>
        <authorList>
            <person name="Rissanen A.J."/>
            <person name="Mangayil R."/>
            <person name="Svenning M.M."/>
            <person name="Khanongnuch R."/>
        </authorList>
    </citation>
    <scope>NUCLEOTIDE SEQUENCE</scope>
    <source>
        <strain evidence="1">S2AM</strain>
    </source>
</reference>
<dbReference type="EMBL" id="CP073754">
    <property type="protein sequence ID" value="QWF70379.1"/>
    <property type="molecule type" value="Genomic_DNA"/>
</dbReference>
<evidence type="ECO:0000313" key="1">
    <source>
        <dbReference type="EMBL" id="QWF70379.1"/>
    </source>
</evidence>
<sequence length="282" mass="32482">MRIDLNNVGYIFNGSLPINSDKSFQFVLVRLLIGPVNIVYNQNRFRQNINYSKIPSILQQNLRGSTAFKQFSTNYGIGLTSTQFVRKTISENRNFYQDVLSEFSHYFIQTERKAHLSAFVFLYRLLERISYSMPLLYSKKSHDFMGTFNQLKSLFTNDNPGENGFFLNFLKSGQFIDHNVLDATYNINFSAYSDGVKYFDQIARVFNDFDSSDRSSLSFEIKFKDVPSLLIIIRNRFFHLQTGANLRNISTKDLGSPDELFSELNKVICSCLAAIVLQIIAS</sequence>
<dbReference type="Proteomes" id="UP000676649">
    <property type="component" value="Chromosome"/>
</dbReference>